<comment type="similarity">
    <text evidence="7">Belongs to the binding-protein-dependent transport system permease family.</text>
</comment>
<keyword evidence="5 7" id="KW-1133">Transmembrane helix</keyword>
<proteinExistence type="inferred from homology"/>
<dbReference type="InterPro" id="IPR050366">
    <property type="entry name" value="BP-dependent_transpt_permease"/>
</dbReference>
<keyword evidence="11" id="KW-1185">Reference proteome</keyword>
<dbReference type="InterPro" id="IPR035906">
    <property type="entry name" value="MetI-like_sf"/>
</dbReference>
<dbReference type="InterPro" id="IPR025966">
    <property type="entry name" value="OppC_N"/>
</dbReference>
<dbReference type="AlphaFoldDB" id="A0A3N0EE10"/>
<protein>
    <submittedName>
        <fullName evidence="10">ABC transporter permease</fullName>
    </submittedName>
</protein>
<evidence type="ECO:0000313" key="10">
    <source>
        <dbReference type="EMBL" id="RNL86064.1"/>
    </source>
</evidence>
<dbReference type="CDD" id="cd06261">
    <property type="entry name" value="TM_PBP2"/>
    <property type="match status" value="1"/>
</dbReference>
<dbReference type="OrthoDB" id="6637947at2"/>
<keyword evidence="3" id="KW-1003">Cell membrane</keyword>
<dbReference type="Pfam" id="PF12911">
    <property type="entry name" value="OppC_N"/>
    <property type="match status" value="1"/>
</dbReference>
<feature type="transmembrane region" description="Helical" evidence="7">
    <location>
        <begin position="111"/>
        <end position="138"/>
    </location>
</feature>
<evidence type="ECO:0000256" key="8">
    <source>
        <dbReference type="SAM" id="MobiDB-lite"/>
    </source>
</evidence>
<evidence type="ECO:0000256" key="7">
    <source>
        <dbReference type="RuleBase" id="RU363032"/>
    </source>
</evidence>
<evidence type="ECO:0000256" key="3">
    <source>
        <dbReference type="ARBA" id="ARBA00022475"/>
    </source>
</evidence>
<evidence type="ECO:0000256" key="6">
    <source>
        <dbReference type="ARBA" id="ARBA00023136"/>
    </source>
</evidence>
<dbReference type="Pfam" id="PF00528">
    <property type="entry name" value="BPD_transp_1"/>
    <property type="match status" value="1"/>
</dbReference>
<dbReference type="PANTHER" id="PTHR43386:SF1">
    <property type="entry name" value="D,D-DIPEPTIDE TRANSPORT SYSTEM PERMEASE PROTEIN DDPC-RELATED"/>
    <property type="match status" value="1"/>
</dbReference>
<dbReference type="Proteomes" id="UP000269198">
    <property type="component" value="Unassembled WGS sequence"/>
</dbReference>
<evidence type="ECO:0000256" key="5">
    <source>
        <dbReference type="ARBA" id="ARBA00022989"/>
    </source>
</evidence>
<feature type="transmembrane region" description="Helical" evidence="7">
    <location>
        <begin position="226"/>
        <end position="255"/>
    </location>
</feature>
<dbReference type="Gene3D" id="1.10.3720.10">
    <property type="entry name" value="MetI-like"/>
    <property type="match status" value="1"/>
</dbReference>
<sequence length="311" mass="32386">MTERSATETDSAARAGGAVTEPPPSGAGEIPVETRGQATLRFVRTQKLGTAAGLFVVLLILLAAFAAVVAPFDPTEQNRNALLAAPGVGHWLGTDDLGRDLLSRIIHGARISLYVGTVTVVVSLSLGVLVGLVAGYIGGAVDGALQALIDAILSIPPIVLALFVASLLGPSISNVIVALTIVTAPRFARVARGEMQRVKSEDYIEAAVVLGASRARVMLRHGLPNMVPALTVVASLGFGNVIIAEAALSFLGIGPPPPQPSWGLMLSQGMMYFELAPWIVIFPGVAISLAVLSFNLFGDALRDFLDPKLVR</sequence>
<feature type="transmembrane region" description="Helical" evidence="7">
    <location>
        <begin position="275"/>
        <end position="298"/>
    </location>
</feature>
<dbReference type="GO" id="GO:0055085">
    <property type="term" value="P:transmembrane transport"/>
    <property type="evidence" value="ECO:0007669"/>
    <property type="project" value="InterPro"/>
</dbReference>
<feature type="transmembrane region" description="Helical" evidence="7">
    <location>
        <begin position="51"/>
        <end position="72"/>
    </location>
</feature>
<dbReference type="EMBL" id="RJMB01000004">
    <property type="protein sequence ID" value="RNL86064.1"/>
    <property type="molecule type" value="Genomic_DNA"/>
</dbReference>
<evidence type="ECO:0000313" key="11">
    <source>
        <dbReference type="Proteomes" id="UP000269198"/>
    </source>
</evidence>
<feature type="domain" description="ABC transmembrane type-1" evidence="9">
    <location>
        <begin position="109"/>
        <end position="298"/>
    </location>
</feature>
<reference evidence="10 11" key="1">
    <citation type="submission" date="2018-11" db="EMBL/GenBank/DDBJ databases">
        <title>The genome draft of YIM 96095.</title>
        <authorList>
            <person name="Tang S.-K."/>
            <person name="Chunyu W.-X."/>
            <person name="Feng Y.-Z."/>
        </authorList>
    </citation>
    <scope>NUCLEOTIDE SEQUENCE [LARGE SCALE GENOMIC DNA]</scope>
    <source>
        <strain evidence="10 11">YIM 96095</strain>
    </source>
</reference>
<dbReference type="GO" id="GO:0005886">
    <property type="term" value="C:plasma membrane"/>
    <property type="evidence" value="ECO:0007669"/>
    <property type="project" value="UniProtKB-SubCell"/>
</dbReference>
<accession>A0A3N0EE10</accession>
<evidence type="ECO:0000256" key="1">
    <source>
        <dbReference type="ARBA" id="ARBA00004651"/>
    </source>
</evidence>
<dbReference type="SUPFAM" id="SSF161098">
    <property type="entry name" value="MetI-like"/>
    <property type="match status" value="1"/>
</dbReference>
<evidence type="ECO:0000256" key="2">
    <source>
        <dbReference type="ARBA" id="ARBA00022448"/>
    </source>
</evidence>
<keyword evidence="4 7" id="KW-0812">Transmembrane</keyword>
<organism evidence="10 11">
    <name type="scientific">Halostreptopolyspora alba</name>
    <dbReference type="NCBI Taxonomy" id="2487137"/>
    <lineage>
        <taxon>Bacteria</taxon>
        <taxon>Bacillati</taxon>
        <taxon>Actinomycetota</taxon>
        <taxon>Actinomycetes</taxon>
        <taxon>Streptosporangiales</taxon>
        <taxon>Nocardiopsidaceae</taxon>
        <taxon>Halostreptopolyspora</taxon>
    </lineage>
</organism>
<feature type="region of interest" description="Disordered" evidence="8">
    <location>
        <begin position="1"/>
        <end position="31"/>
    </location>
</feature>
<keyword evidence="6 7" id="KW-0472">Membrane</keyword>
<comment type="caution">
    <text evidence="10">The sequence shown here is derived from an EMBL/GenBank/DDBJ whole genome shotgun (WGS) entry which is preliminary data.</text>
</comment>
<evidence type="ECO:0000256" key="4">
    <source>
        <dbReference type="ARBA" id="ARBA00022692"/>
    </source>
</evidence>
<gene>
    <name evidence="10" type="ORF">EFW17_05885</name>
</gene>
<dbReference type="RefSeq" id="WP_123200258.1">
    <property type="nucleotide sequence ID" value="NZ_RJMB01000004.1"/>
</dbReference>
<dbReference type="PROSITE" id="PS50928">
    <property type="entry name" value="ABC_TM1"/>
    <property type="match status" value="1"/>
</dbReference>
<feature type="transmembrane region" description="Helical" evidence="7">
    <location>
        <begin position="158"/>
        <end position="182"/>
    </location>
</feature>
<dbReference type="PANTHER" id="PTHR43386">
    <property type="entry name" value="OLIGOPEPTIDE TRANSPORT SYSTEM PERMEASE PROTEIN APPC"/>
    <property type="match status" value="1"/>
</dbReference>
<comment type="subcellular location">
    <subcellularLocation>
        <location evidence="1 7">Cell membrane</location>
        <topology evidence="1 7">Multi-pass membrane protein</topology>
    </subcellularLocation>
</comment>
<dbReference type="InterPro" id="IPR000515">
    <property type="entry name" value="MetI-like"/>
</dbReference>
<name>A0A3N0EE10_9ACTN</name>
<evidence type="ECO:0000259" key="9">
    <source>
        <dbReference type="PROSITE" id="PS50928"/>
    </source>
</evidence>
<keyword evidence="2 7" id="KW-0813">Transport</keyword>